<evidence type="ECO:0000313" key="4">
    <source>
        <dbReference type="Proteomes" id="UP000018009"/>
    </source>
</evidence>
<dbReference type="InterPro" id="IPR036291">
    <property type="entry name" value="NAD(P)-bd_dom_sf"/>
</dbReference>
<reference evidence="3" key="1">
    <citation type="submission" date="2012-11" db="EMBL/GenBank/DDBJ databases">
        <title>Dependencies among metagenomic species, viruses, plasmids and units of genetic variation.</title>
        <authorList>
            <person name="Nielsen H.B."/>
            <person name="Almeida M."/>
            <person name="Juncker A.S."/>
            <person name="Rasmussen S."/>
            <person name="Li J."/>
            <person name="Sunagawa S."/>
            <person name="Plichta D."/>
            <person name="Gautier L."/>
            <person name="Le Chatelier E."/>
            <person name="Peletier E."/>
            <person name="Bonde I."/>
            <person name="Nielsen T."/>
            <person name="Manichanh C."/>
            <person name="Arumugam M."/>
            <person name="Batto J."/>
            <person name="Santos M.B.Q.D."/>
            <person name="Blom N."/>
            <person name="Borruel N."/>
            <person name="Burgdorf K.S."/>
            <person name="Boumezbeur F."/>
            <person name="Casellas F."/>
            <person name="Dore J."/>
            <person name="Guarner F."/>
            <person name="Hansen T."/>
            <person name="Hildebrand F."/>
            <person name="Kaas R.S."/>
            <person name="Kennedy S."/>
            <person name="Kristiansen K."/>
            <person name="Kultima J.R."/>
            <person name="Leonard P."/>
            <person name="Levenez F."/>
            <person name="Lund O."/>
            <person name="Moumen B."/>
            <person name="Le Paslier D."/>
            <person name="Pons N."/>
            <person name="Pedersen O."/>
            <person name="Prifti E."/>
            <person name="Qin J."/>
            <person name="Raes J."/>
            <person name="Tap J."/>
            <person name="Tims S."/>
            <person name="Ussery D.W."/>
            <person name="Yamada T."/>
            <person name="MetaHit consortium"/>
            <person name="Renault P."/>
            <person name="Sicheritz-Ponten T."/>
            <person name="Bork P."/>
            <person name="Wang J."/>
            <person name="Brunak S."/>
            <person name="Ehrlich S.D."/>
        </authorList>
    </citation>
    <scope>NUCLEOTIDE SEQUENCE [LARGE SCALE GENOMIC DNA]</scope>
</reference>
<dbReference type="PRINTS" id="PR00080">
    <property type="entry name" value="SDRFAMILY"/>
</dbReference>
<organism evidence="3 4">
    <name type="scientific">[Clostridium] clostridioforme CAG:132</name>
    <dbReference type="NCBI Taxonomy" id="1263065"/>
    <lineage>
        <taxon>Bacteria</taxon>
        <taxon>Bacillati</taxon>
        <taxon>Bacillota</taxon>
        <taxon>Clostridia</taxon>
        <taxon>Lachnospirales</taxon>
        <taxon>Lachnospiraceae</taxon>
        <taxon>Enterocloster</taxon>
    </lineage>
</organism>
<accession>R6JSQ7</accession>
<dbReference type="FunFam" id="3.40.50.720:FF:000084">
    <property type="entry name" value="Short-chain dehydrogenase reductase"/>
    <property type="match status" value="1"/>
</dbReference>
<proteinExistence type="inferred from homology"/>
<comment type="similarity">
    <text evidence="1">Belongs to the short-chain dehydrogenases/reductases (SDR) family.</text>
</comment>
<sequence>MESGRLNGKTAIVTGGARGIGFGIASRYADEGARVVIADVLEEEGRKAAMDIGPTAEFYQINLRDRGQIFAMADYVHETYGHIDILVNCAGVARPCPTLKLAEKVLDEVIDINMKAPLFCCQAVGAYMRRDGGGSIVNISSGNTRMINVGRVPYGITKGAVNLLTEQLGAEWALYNIKVNAIAPGWIRTEMVEKPLKSGILDEEAILSVSPVGRFGKTEEIASLASFLACKESDYIVGQVIFADGGWSLGIMPHALDYIRENEED</sequence>
<dbReference type="RefSeq" id="WP_022203515.1">
    <property type="nucleotide sequence ID" value="NZ_FR886125.1"/>
</dbReference>
<evidence type="ECO:0000313" key="3">
    <source>
        <dbReference type="EMBL" id="CDB64340.1"/>
    </source>
</evidence>
<dbReference type="SUPFAM" id="SSF51735">
    <property type="entry name" value="NAD(P)-binding Rossmann-fold domains"/>
    <property type="match status" value="1"/>
</dbReference>
<dbReference type="PRINTS" id="PR00081">
    <property type="entry name" value="GDHRDH"/>
</dbReference>
<gene>
    <name evidence="3" type="ORF">BN486_04121</name>
</gene>
<dbReference type="Pfam" id="PF13561">
    <property type="entry name" value="adh_short_C2"/>
    <property type="match status" value="1"/>
</dbReference>
<dbReference type="Gene3D" id="3.40.50.720">
    <property type="entry name" value="NAD(P)-binding Rossmann-like Domain"/>
    <property type="match status" value="1"/>
</dbReference>
<dbReference type="EMBL" id="CBDY010000415">
    <property type="protein sequence ID" value="CDB64340.1"/>
    <property type="molecule type" value="Genomic_DNA"/>
</dbReference>
<dbReference type="GO" id="GO:0008206">
    <property type="term" value="P:bile acid metabolic process"/>
    <property type="evidence" value="ECO:0007669"/>
    <property type="project" value="UniProtKB-ARBA"/>
</dbReference>
<dbReference type="InterPro" id="IPR020904">
    <property type="entry name" value="Sc_DH/Rdtase_CS"/>
</dbReference>
<evidence type="ECO:0000256" key="1">
    <source>
        <dbReference type="ARBA" id="ARBA00006484"/>
    </source>
</evidence>
<dbReference type="CDD" id="cd05233">
    <property type="entry name" value="SDR_c"/>
    <property type="match status" value="1"/>
</dbReference>
<keyword evidence="2" id="KW-0560">Oxidoreductase</keyword>
<dbReference type="GO" id="GO:0016616">
    <property type="term" value="F:oxidoreductase activity, acting on the CH-OH group of donors, NAD or NADP as acceptor"/>
    <property type="evidence" value="ECO:0007669"/>
    <property type="project" value="TreeGrafter"/>
</dbReference>
<dbReference type="Proteomes" id="UP000018009">
    <property type="component" value="Unassembled WGS sequence"/>
</dbReference>
<protein>
    <submittedName>
        <fullName evidence="3">Uncharacterized protein</fullName>
    </submittedName>
</protein>
<dbReference type="NCBIfam" id="NF005559">
    <property type="entry name" value="PRK07231.1"/>
    <property type="match status" value="1"/>
</dbReference>
<dbReference type="PROSITE" id="PS00061">
    <property type="entry name" value="ADH_SHORT"/>
    <property type="match status" value="1"/>
</dbReference>
<dbReference type="PANTHER" id="PTHR42760:SF115">
    <property type="entry name" value="3-OXOACYL-[ACYL-CARRIER-PROTEIN] REDUCTASE FABG"/>
    <property type="match status" value="1"/>
</dbReference>
<dbReference type="AlphaFoldDB" id="R6JSQ7"/>
<dbReference type="InterPro" id="IPR002347">
    <property type="entry name" value="SDR_fam"/>
</dbReference>
<comment type="caution">
    <text evidence="3">The sequence shown here is derived from an EMBL/GenBank/DDBJ whole genome shotgun (WGS) entry which is preliminary data.</text>
</comment>
<name>R6JSQ7_9FIRM</name>
<dbReference type="PANTHER" id="PTHR42760">
    <property type="entry name" value="SHORT-CHAIN DEHYDROGENASES/REDUCTASES FAMILY MEMBER"/>
    <property type="match status" value="1"/>
</dbReference>
<evidence type="ECO:0000256" key="2">
    <source>
        <dbReference type="ARBA" id="ARBA00023002"/>
    </source>
</evidence>